<evidence type="ECO:0000313" key="3">
    <source>
        <dbReference type="Proteomes" id="UP000032247"/>
    </source>
</evidence>
<dbReference type="Pfam" id="PF11131">
    <property type="entry name" value="PhrC_PhrF"/>
    <property type="match status" value="1"/>
</dbReference>
<evidence type="ECO:0000256" key="1">
    <source>
        <dbReference type="SAM" id="SignalP"/>
    </source>
</evidence>
<keyword evidence="1" id="KW-0732">Signal</keyword>
<sequence length="40" mass="4222">MKLKSKLFVICLAAAAIFTAAGVSANAEAHDFHVTERGMT</sequence>
<proteinExistence type="predicted"/>
<feature type="chain" id="PRO_5002247529" evidence="1">
    <location>
        <begin position="30"/>
        <end position="40"/>
    </location>
</feature>
<gene>
    <name evidence="2" type="ORF">SC09_Contig25orf00770</name>
</gene>
<dbReference type="EMBL" id="JXBC01000004">
    <property type="protein sequence ID" value="KIU10901.1"/>
    <property type="molecule type" value="Genomic_DNA"/>
</dbReference>
<dbReference type="AlphaFoldDB" id="A0A0D1L571"/>
<dbReference type="STRING" id="483913.AN935_01955"/>
<dbReference type="InterPro" id="IPR025899">
    <property type="entry name" value="PhrC_PhrF"/>
</dbReference>
<accession>A0A0D1L571</accession>
<evidence type="ECO:0000313" key="2">
    <source>
        <dbReference type="EMBL" id="KIU10901.1"/>
    </source>
</evidence>
<name>A0A0D1L571_BACIU</name>
<dbReference type="PATRIC" id="fig|1423.173.peg.3014"/>
<dbReference type="Proteomes" id="UP000032247">
    <property type="component" value="Unassembled WGS sequence"/>
</dbReference>
<protein>
    <submittedName>
        <fullName evidence="2">Competence and sporulation factor</fullName>
    </submittedName>
</protein>
<organism evidence="2 3">
    <name type="scientific">Bacillus subtilis</name>
    <dbReference type="NCBI Taxonomy" id="1423"/>
    <lineage>
        <taxon>Bacteria</taxon>
        <taxon>Bacillati</taxon>
        <taxon>Bacillota</taxon>
        <taxon>Bacilli</taxon>
        <taxon>Bacillales</taxon>
        <taxon>Bacillaceae</taxon>
        <taxon>Bacillus</taxon>
    </lineage>
</organism>
<comment type="caution">
    <text evidence="2">The sequence shown here is derived from an EMBL/GenBank/DDBJ whole genome shotgun (WGS) entry which is preliminary data.</text>
</comment>
<feature type="signal peptide" evidence="1">
    <location>
        <begin position="1"/>
        <end position="29"/>
    </location>
</feature>
<reference evidence="2 3" key="1">
    <citation type="submission" date="2014-12" db="EMBL/GenBank/DDBJ databases">
        <title>Comparative genome analysis of Bacillus coagulans HM-08, Clostridium butyricum HM-68, Bacillus subtilis HM-66 and Bacillus licheniformis BL-09.</title>
        <authorList>
            <person name="Zhang H."/>
        </authorList>
    </citation>
    <scope>NUCLEOTIDE SEQUENCE [LARGE SCALE GENOMIC DNA]</scope>
    <source>
        <strain evidence="2 3">HM-66</strain>
    </source>
</reference>